<comment type="similarity">
    <text evidence="5">Belongs to the TatC family.</text>
</comment>
<feature type="transmembrane region" description="Helical" evidence="5">
    <location>
        <begin position="12"/>
        <end position="32"/>
    </location>
</feature>
<feature type="transmembrane region" description="Helical" evidence="5">
    <location>
        <begin position="147"/>
        <end position="176"/>
    </location>
</feature>
<feature type="transmembrane region" description="Helical" evidence="5">
    <location>
        <begin position="67"/>
        <end position="88"/>
    </location>
</feature>
<evidence type="ECO:0000256" key="4">
    <source>
        <dbReference type="ARBA" id="ARBA00023136"/>
    </source>
</evidence>
<keyword evidence="5" id="KW-0653">Protein transport</keyword>
<keyword evidence="3 5" id="KW-1133">Transmembrane helix</keyword>
<dbReference type="NCBIfam" id="TIGR00945">
    <property type="entry name" value="tatC"/>
    <property type="match status" value="1"/>
</dbReference>
<keyword evidence="5" id="KW-0813">Transport</keyword>
<keyword evidence="2 5" id="KW-0812">Transmembrane</keyword>
<keyword evidence="4 5" id="KW-0472">Membrane</keyword>
<reference evidence="6 7" key="1">
    <citation type="journal article" date="2016" name="Nat. Commun.">
        <title>Thousands of microbial genomes shed light on interconnected biogeochemical processes in an aquifer system.</title>
        <authorList>
            <person name="Anantharaman K."/>
            <person name="Brown C.T."/>
            <person name="Hug L.A."/>
            <person name="Sharon I."/>
            <person name="Castelle C.J."/>
            <person name="Probst A.J."/>
            <person name="Thomas B.C."/>
            <person name="Singh A."/>
            <person name="Wilkins M.J."/>
            <person name="Karaoz U."/>
            <person name="Brodie E.L."/>
            <person name="Williams K.H."/>
            <person name="Hubbard S.S."/>
            <person name="Banfield J.F."/>
        </authorList>
    </citation>
    <scope>NUCLEOTIDE SEQUENCE [LARGE SCALE GENOMIC DNA]</scope>
    <source>
        <strain evidence="7">RIFCSPLOWO2_12_FULL_64_10</strain>
    </source>
</reference>
<accession>A0A1F6CBA3</accession>
<comment type="subunit">
    <text evidence="5">Forms a complex with TatA.</text>
</comment>
<feature type="transmembrane region" description="Helical" evidence="5">
    <location>
        <begin position="188"/>
        <end position="204"/>
    </location>
</feature>
<dbReference type="GO" id="GO:0043953">
    <property type="term" value="P:protein transport by the Tat complex"/>
    <property type="evidence" value="ECO:0007669"/>
    <property type="project" value="UniProtKB-UniRule"/>
</dbReference>
<dbReference type="HAMAP" id="MF_00902">
    <property type="entry name" value="TatC"/>
    <property type="match status" value="1"/>
</dbReference>
<feature type="transmembrane region" description="Helical" evidence="5">
    <location>
        <begin position="210"/>
        <end position="231"/>
    </location>
</feature>
<dbReference type="EMBL" id="MFKF01000313">
    <property type="protein sequence ID" value="OGG46459.1"/>
    <property type="molecule type" value="Genomic_DNA"/>
</dbReference>
<dbReference type="GO" id="GO:0009977">
    <property type="term" value="F:proton motive force dependent protein transmembrane transporter activity"/>
    <property type="evidence" value="ECO:0007669"/>
    <property type="project" value="TreeGrafter"/>
</dbReference>
<dbReference type="PRINTS" id="PR01840">
    <property type="entry name" value="TATCFAMILY"/>
</dbReference>
<evidence type="ECO:0000256" key="5">
    <source>
        <dbReference type="HAMAP-Rule" id="MF_00902"/>
    </source>
</evidence>
<keyword evidence="5" id="KW-0811">Translocation</keyword>
<evidence type="ECO:0000256" key="2">
    <source>
        <dbReference type="ARBA" id="ARBA00022692"/>
    </source>
</evidence>
<dbReference type="GO" id="GO:0065002">
    <property type="term" value="P:intracellular protein transmembrane transport"/>
    <property type="evidence" value="ECO:0007669"/>
    <property type="project" value="TreeGrafter"/>
</dbReference>
<dbReference type="PANTHER" id="PTHR30371">
    <property type="entry name" value="SEC-INDEPENDENT PROTEIN TRANSLOCASE PROTEIN TATC"/>
    <property type="match status" value="1"/>
</dbReference>
<dbReference type="PANTHER" id="PTHR30371:SF0">
    <property type="entry name" value="SEC-INDEPENDENT PROTEIN TRANSLOCASE PROTEIN TATC, CHLOROPLASTIC-RELATED"/>
    <property type="match status" value="1"/>
</dbReference>
<dbReference type="Proteomes" id="UP000178606">
    <property type="component" value="Unassembled WGS sequence"/>
</dbReference>
<evidence type="ECO:0000313" key="7">
    <source>
        <dbReference type="Proteomes" id="UP000178606"/>
    </source>
</evidence>
<evidence type="ECO:0000313" key="6">
    <source>
        <dbReference type="EMBL" id="OGG46459.1"/>
    </source>
</evidence>
<keyword evidence="5" id="KW-1003">Cell membrane</keyword>
<comment type="subcellular location">
    <subcellularLocation>
        <location evidence="5">Cell membrane</location>
        <topology evidence="5">Multi-pass membrane protein</topology>
    </subcellularLocation>
    <subcellularLocation>
        <location evidence="1">Membrane</location>
        <topology evidence="1">Multi-pass membrane protein</topology>
    </subcellularLocation>
</comment>
<comment type="caution">
    <text evidence="6">The sequence shown here is derived from an EMBL/GenBank/DDBJ whole genome shotgun (WGS) entry which is preliminary data.</text>
</comment>
<comment type="function">
    <text evidence="5">Part of the twin-arginine translocation (Tat) system that transports large folded proteins containing a characteristic twin-arginine motif in their signal peptide across membranes.</text>
</comment>
<name>A0A1F6CBA3_HANXR</name>
<proteinExistence type="inferred from homology"/>
<evidence type="ECO:0000256" key="1">
    <source>
        <dbReference type="ARBA" id="ARBA00004141"/>
    </source>
</evidence>
<evidence type="ECO:0000256" key="3">
    <source>
        <dbReference type="ARBA" id="ARBA00022989"/>
    </source>
</evidence>
<protein>
    <recommendedName>
        <fullName evidence="5">Sec-independent protein translocase protein TatC</fullName>
    </recommendedName>
</protein>
<dbReference type="InterPro" id="IPR002033">
    <property type="entry name" value="TatC"/>
</dbReference>
<gene>
    <name evidence="5" type="primary">tatC</name>
    <name evidence="6" type="ORF">A3F84_18300</name>
</gene>
<dbReference type="AlphaFoldDB" id="A0A1F6CBA3"/>
<dbReference type="GO" id="GO:0033281">
    <property type="term" value="C:TAT protein transport complex"/>
    <property type="evidence" value="ECO:0007669"/>
    <property type="project" value="UniProtKB-UniRule"/>
</dbReference>
<organism evidence="6 7">
    <name type="scientific">Handelsmanbacteria sp. (strain RIFCSPLOWO2_12_FULL_64_10)</name>
    <dbReference type="NCBI Taxonomy" id="1817868"/>
    <lineage>
        <taxon>Bacteria</taxon>
        <taxon>Candidatus Handelsmaniibacteriota</taxon>
    </lineage>
</organism>
<sequence>MPFLDHLEELRWRLIKALAALFVGILICGVFNDQVLDVILRPGRRADPPVEFIYTHPLGMFLVRMNASLVGGLILALPVILYHLWLFVAPGLFKKERRYILGIVLGTVGCFMAGASLAYFGAIPTMLRFLVGMGTRDIKAMIDVRQYISFVIYTVLAFGVVFEMPMVAFFLAKFGILTPPFLRHYRRYAYLAIFILAAVATPSPDPFSQVMLAVPLCVLYEISIWVTKFAAR</sequence>
<feature type="transmembrane region" description="Helical" evidence="5">
    <location>
        <begin position="100"/>
        <end position="127"/>
    </location>
</feature>
<dbReference type="Pfam" id="PF00902">
    <property type="entry name" value="TatC"/>
    <property type="match status" value="1"/>
</dbReference>